<evidence type="ECO:0000259" key="1">
    <source>
        <dbReference type="Pfam" id="PF13521"/>
    </source>
</evidence>
<dbReference type="InterPro" id="IPR027417">
    <property type="entry name" value="P-loop_NTPase"/>
</dbReference>
<evidence type="ECO:0000313" key="2">
    <source>
        <dbReference type="EMBL" id="GGX05603.1"/>
    </source>
</evidence>
<dbReference type="RefSeq" id="WP_027410902.1">
    <property type="nucleotide sequence ID" value="NZ_BMWS01000002.1"/>
</dbReference>
<dbReference type="InterPro" id="IPR038727">
    <property type="entry name" value="NadR/Ttd14_AAA_dom"/>
</dbReference>
<dbReference type="EMBL" id="BMWS01000002">
    <property type="protein sequence ID" value="GGX05603.1"/>
    <property type="molecule type" value="Genomic_DNA"/>
</dbReference>
<dbReference type="Pfam" id="PF13521">
    <property type="entry name" value="AAA_28"/>
    <property type="match status" value="1"/>
</dbReference>
<sequence>MHKRYIITGAPGTGKTSLIHTLEENGYSCFEEISRKTIIHQQKIKSNKTPWEDLSGFADLVYQQTIKELDSFISENTFVDRGLPDIIAYLKTKSYSIPEYISKFPFKTYYSSTVFFLPLWKEIYVNDPQRPQSYPEAEHIHYYLTEVYLNLGFTIKIVPKTTLTKRVDFIRSII</sequence>
<accession>A0A918JTA1</accession>
<comment type="caution">
    <text evidence="2">The sequence shown here is derived from an EMBL/GenBank/DDBJ whole genome shotgun (WGS) entry which is preliminary data.</text>
</comment>
<dbReference type="AlphaFoldDB" id="A0A918JTA1"/>
<name>A0A918JTA1_9FLAO</name>
<dbReference type="SUPFAM" id="SSF52540">
    <property type="entry name" value="P-loop containing nucleoside triphosphate hydrolases"/>
    <property type="match status" value="1"/>
</dbReference>
<evidence type="ECO:0000313" key="3">
    <source>
        <dbReference type="Proteomes" id="UP000601108"/>
    </source>
</evidence>
<protein>
    <recommendedName>
        <fullName evidence="1">NadR/Ttd14 AAA domain-containing protein</fullName>
    </recommendedName>
</protein>
<proteinExistence type="predicted"/>
<gene>
    <name evidence="2" type="ORF">GCM10007384_04130</name>
</gene>
<feature type="domain" description="NadR/Ttd14 AAA" evidence="1">
    <location>
        <begin position="4"/>
        <end position="166"/>
    </location>
</feature>
<organism evidence="2 3">
    <name type="scientific">Aquimarina muelleri</name>
    <dbReference type="NCBI Taxonomy" id="279356"/>
    <lineage>
        <taxon>Bacteria</taxon>
        <taxon>Pseudomonadati</taxon>
        <taxon>Bacteroidota</taxon>
        <taxon>Flavobacteriia</taxon>
        <taxon>Flavobacteriales</taxon>
        <taxon>Flavobacteriaceae</taxon>
        <taxon>Aquimarina</taxon>
    </lineage>
</organism>
<dbReference type="Gene3D" id="3.40.50.300">
    <property type="entry name" value="P-loop containing nucleotide triphosphate hydrolases"/>
    <property type="match status" value="1"/>
</dbReference>
<reference evidence="2 3" key="1">
    <citation type="journal article" date="2014" name="Int. J. Syst. Evol. Microbiol.">
        <title>Complete genome sequence of Corynebacterium casei LMG S-19264T (=DSM 44701T), isolated from a smear-ripened cheese.</title>
        <authorList>
            <consortium name="US DOE Joint Genome Institute (JGI-PGF)"/>
            <person name="Walter F."/>
            <person name="Albersmeier A."/>
            <person name="Kalinowski J."/>
            <person name="Ruckert C."/>
        </authorList>
    </citation>
    <scope>NUCLEOTIDE SEQUENCE [LARGE SCALE GENOMIC DNA]</scope>
    <source>
        <strain evidence="2 3">KCTC 12285</strain>
    </source>
</reference>
<dbReference type="Proteomes" id="UP000601108">
    <property type="component" value="Unassembled WGS sequence"/>
</dbReference>
<keyword evidence="3" id="KW-1185">Reference proteome</keyword>